<dbReference type="OrthoDB" id="5517693at2"/>
<accession>A0A6I3M5M2</accession>
<name>A0A6I3M5M2_9MICO</name>
<dbReference type="AlphaFoldDB" id="A0A6I3M5M2"/>
<comment type="caution">
    <text evidence="1">The sequence shown here is derived from an EMBL/GenBank/DDBJ whole genome shotgun (WGS) entry which is preliminary data.</text>
</comment>
<evidence type="ECO:0000313" key="1">
    <source>
        <dbReference type="EMBL" id="MTH68058.1"/>
    </source>
</evidence>
<protein>
    <submittedName>
        <fullName evidence="1">Uncharacterized protein</fullName>
    </submittedName>
</protein>
<dbReference type="Proteomes" id="UP000433071">
    <property type="component" value="Unassembled WGS sequence"/>
</dbReference>
<evidence type="ECO:0000313" key="2">
    <source>
        <dbReference type="Proteomes" id="UP000433071"/>
    </source>
</evidence>
<organism evidence="1 2">
    <name type="scientific">Agromyces bracchium</name>
    <dbReference type="NCBI Taxonomy" id="88376"/>
    <lineage>
        <taxon>Bacteria</taxon>
        <taxon>Bacillati</taxon>
        <taxon>Actinomycetota</taxon>
        <taxon>Actinomycetes</taxon>
        <taxon>Micrococcales</taxon>
        <taxon>Microbacteriaceae</taxon>
        <taxon>Agromyces</taxon>
    </lineage>
</organism>
<keyword evidence="2" id="KW-1185">Reference proteome</keyword>
<dbReference type="RefSeq" id="WP_155051095.1">
    <property type="nucleotide sequence ID" value="NZ_BAAAIB010000001.1"/>
</dbReference>
<dbReference type="EMBL" id="WMLB01000017">
    <property type="protein sequence ID" value="MTH68058.1"/>
    <property type="molecule type" value="Genomic_DNA"/>
</dbReference>
<sequence length="111" mass="12798">MSRAHIRLLGFPDPRLQQRFVDPDGSVAVVDFDWPEFGVSGEFDGFVKYSTDEYLKDSLPADVLWREKERERRLKRYHDRDVARWVWSDLGSGAIGLRDELIAAGLPCSRS</sequence>
<gene>
    <name evidence="1" type="ORF">GJ743_06710</name>
</gene>
<reference evidence="1 2" key="1">
    <citation type="submission" date="2019-11" db="EMBL/GenBank/DDBJ databases">
        <title>Agromyces kandeliae sp. nov., isolated from mangrove soil.</title>
        <authorList>
            <person name="Wang R."/>
        </authorList>
    </citation>
    <scope>NUCLEOTIDE SEQUENCE [LARGE SCALE GENOMIC DNA]</scope>
    <source>
        <strain evidence="1 2">JCM 11433</strain>
    </source>
</reference>
<proteinExistence type="predicted"/>